<evidence type="ECO:0000256" key="13">
    <source>
        <dbReference type="ARBA" id="ARBA00023211"/>
    </source>
</evidence>
<evidence type="ECO:0000313" key="21">
    <source>
        <dbReference type="Proteomes" id="UP000643672"/>
    </source>
</evidence>
<keyword evidence="11 14" id="KW-0255">Endonuclease</keyword>
<dbReference type="GO" id="GO:0032299">
    <property type="term" value="C:ribonuclease H2 complex"/>
    <property type="evidence" value="ECO:0007669"/>
    <property type="project" value="TreeGrafter"/>
</dbReference>
<evidence type="ECO:0000313" key="19">
    <source>
        <dbReference type="EMBL" id="OIR24826.1"/>
    </source>
</evidence>
<keyword evidence="13 14" id="KW-0464">Manganese</keyword>
<dbReference type="EMBL" id="CAESAQ020000013">
    <property type="protein sequence ID" value="CAB5494829.1"/>
    <property type="molecule type" value="Genomic_DNA"/>
</dbReference>
<dbReference type="NCBIfam" id="NF000595">
    <property type="entry name" value="PRK00015.1-3"/>
    <property type="match status" value="1"/>
</dbReference>
<dbReference type="GO" id="GO:0005737">
    <property type="term" value="C:cytoplasm"/>
    <property type="evidence" value="ECO:0007669"/>
    <property type="project" value="UniProtKB-SubCell"/>
</dbReference>
<evidence type="ECO:0000256" key="9">
    <source>
        <dbReference type="ARBA" id="ARBA00022722"/>
    </source>
</evidence>
<keyword evidence="12 14" id="KW-0378">Hydrolase</keyword>
<dbReference type="NCBIfam" id="NF000596">
    <property type="entry name" value="PRK00015.1-4"/>
    <property type="match status" value="1"/>
</dbReference>
<dbReference type="PANTHER" id="PTHR10954">
    <property type="entry name" value="RIBONUCLEASE H2 SUBUNIT A"/>
    <property type="match status" value="1"/>
</dbReference>
<dbReference type="InterPro" id="IPR024567">
    <property type="entry name" value="RNase_HII/HIII_dom"/>
</dbReference>
<keyword evidence="8 14" id="KW-0963">Cytoplasm</keyword>
<feature type="binding site" evidence="14 15">
    <location>
        <position position="7"/>
    </location>
    <ligand>
        <name>a divalent metal cation</name>
        <dbReference type="ChEBI" id="CHEBI:60240"/>
    </ligand>
</feature>
<dbReference type="GO" id="GO:0030145">
    <property type="term" value="F:manganese ion binding"/>
    <property type="evidence" value="ECO:0007669"/>
    <property type="project" value="UniProtKB-UniRule"/>
</dbReference>
<dbReference type="AlphaFoldDB" id="A0A1J5TVP3"/>
<dbReference type="Proteomes" id="UP000182798">
    <property type="component" value="Unassembled WGS sequence"/>
</dbReference>
<protein>
    <recommendedName>
        <fullName evidence="7 14">Ribonuclease HII</fullName>
        <shortName evidence="14">RNase HII</shortName>
        <ecNumber evidence="6 14">3.1.26.4</ecNumber>
    </recommendedName>
</protein>
<dbReference type="Proteomes" id="UP000643672">
    <property type="component" value="Unassembled WGS sequence"/>
</dbReference>
<dbReference type="Pfam" id="PF01351">
    <property type="entry name" value="RNase_HII"/>
    <property type="match status" value="1"/>
</dbReference>
<evidence type="ECO:0000256" key="16">
    <source>
        <dbReference type="RuleBase" id="RU003515"/>
    </source>
</evidence>
<evidence type="ECO:0000256" key="2">
    <source>
        <dbReference type="ARBA" id="ARBA00001946"/>
    </source>
</evidence>
<dbReference type="GO" id="GO:0043137">
    <property type="term" value="P:DNA replication, removal of RNA primer"/>
    <property type="evidence" value="ECO:0007669"/>
    <property type="project" value="TreeGrafter"/>
</dbReference>
<accession>A0A1J5TVP3</accession>
<comment type="similarity">
    <text evidence="5 14 16">Belongs to the RNase HII family.</text>
</comment>
<dbReference type="GO" id="GO:0004523">
    <property type="term" value="F:RNA-DNA hybrid ribonuclease activity"/>
    <property type="evidence" value="ECO:0007669"/>
    <property type="project" value="UniProtKB-UniRule"/>
</dbReference>
<evidence type="ECO:0000259" key="17">
    <source>
        <dbReference type="PROSITE" id="PS51975"/>
    </source>
</evidence>
<evidence type="ECO:0000313" key="20">
    <source>
        <dbReference type="Proteomes" id="UP000182798"/>
    </source>
</evidence>
<evidence type="ECO:0000256" key="8">
    <source>
        <dbReference type="ARBA" id="ARBA00022490"/>
    </source>
</evidence>
<evidence type="ECO:0000313" key="18">
    <source>
        <dbReference type="EMBL" id="CAB5494829.1"/>
    </source>
</evidence>
<name>A0A1J5TVP3_9GAMM</name>
<dbReference type="HAMAP" id="MF_00052_B">
    <property type="entry name" value="RNase_HII_B"/>
    <property type="match status" value="1"/>
</dbReference>
<reference evidence="20" key="1">
    <citation type="submission" date="2016-09" db="EMBL/GenBank/DDBJ databases">
        <title>Genome Sequence of Bathymodiolus thermophilus sulfur-oxidizing gill endosymbiont.</title>
        <authorList>
            <person name="Ponnudurai R."/>
            <person name="Kleiner M."/>
            <person name="Sayavedra L."/>
            <person name="Thuermer A."/>
            <person name="Felbeck H."/>
            <person name="Schlueter R."/>
            <person name="Schweder T."/>
            <person name="Markert S."/>
        </authorList>
    </citation>
    <scope>NUCLEOTIDE SEQUENCE [LARGE SCALE GENOMIC DNA]</scope>
    <source>
        <strain evidence="20">BAT/CrabSpa'14</strain>
    </source>
</reference>
<dbReference type="PROSITE" id="PS51975">
    <property type="entry name" value="RNASE_H_2"/>
    <property type="match status" value="1"/>
</dbReference>
<evidence type="ECO:0000256" key="14">
    <source>
        <dbReference type="HAMAP-Rule" id="MF_00052"/>
    </source>
</evidence>
<keyword evidence="9 14" id="KW-0540">Nuclease</keyword>
<dbReference type="EMBL" id="MIQH01000508">
    <property type="protein sequence ID" value="OIR24826.1"/>
    <property type="molecule type" value="Genomic_DNA"/>
</dbReference>
<dbReference type="PANTHER" id="PTHR10954:SF18">
    <property type="entry name" value="RIBONUCLEASE HII"/>
    <property type="match status" value="1"/>
</dbReference>
<evidence type="ECO:0000256" key="3">
    <source>
        <dbReference type="ARBA" id="ARBA00004065"/>
    </source>
</evidence>
<sequence length="184" mass="20335">MIIVGVDEVGRGCLVGNVVAGAVILPDDFDLPELTDSKKLSEKKREVLYTLITNQCQWAVGESSANEIDDINILQATMLAMRRAVESLNMQYDRVLVDGNRCPKLENCTAIIKGDLSEPAISAASIIAKVTRDRQMIELDAYHPEYGFAQHKGYGTKQHLIALERFGALKGQHRYSFSPVKGRA</sequence>
<dbReference type="FunFam" id="3.30.420.10:FF:000006">
    <property type="entry name" value="Ribonuclease HII"/>
    <property type="match status" value="1"/>
</dbReference>
<dbReference type="RefSeq" id="WP_071564131.1">
    <property type="nucleotide sequence ID" value="NZ_CAESAQ020000013.1"/>
</dbReference>
<comment type="cofactor">
    <cofactor evidence="14 15">
        <name>Mn(2+)</name>
        <dbReference type="ChEBI" id="CHEBI:29035"/>
    </cofactor>
    <cofactor evidence="14 15">
        <name>Mg(2+)</name>
        <dbReference type="ChEBI" id="CHEBI:18420"/>
    </cofactor>
    <text evidence="14 15">Manganese or magnesium. Binds 1 divalent metal ion per monomer in the absence of substrate. May bind a second metal ion after substrate binding.</text>
</comment>
<evidence type="ECO:0000256" key="11">
    <source>
        <dbReference type="ARBA" id="ARBA00022759"/>
    </source>
</evidence>
<dbReference type="OrthoDB" id="9803420at2"/>
<evidence type="ECO:0000256" key="5">
    <source>
        <dbReference type="ARBA" id="ARBA00007383"/>
    </source>
</evidence>
<dbReference type="EC" id="3.1.26.4" evidence="6 14"/>
<dbReference type="GO" id="GO:0006298">
    <property type="term" value="P:mismatch repair"/>
    <property type="evidence" value="ECO:0007669"/>
    <property type="project" value="TreeGrafter"/>
</dbReference>
<evidence type="ECO:0000256" key="4">
    <source>
        <dbReference type="ARBA" id="ARBA00004496"/>
    </source>
</evidence>
<gene>
    <name evidence="14" type="primary">rnhB</name>
    <name evidence="19" type="ORF">BGC33_14960</name>
    <name evidence="18" type="ORF">THERMOS_171</name>
</gene>
<dbReference type="InterPro" id="IPR036397">
    <property type="entry name" value="RNaseH_sf"/>
</dbReference>
<comment type="subcellular location">
    <subcellularLocation>
        <location evidence="4 14">Cytoplasm</location>
    </subcellularLocation>
</comment>
<proteinExistence type="inferred from homology"/>
<keyword evidence="10 14" id="KW-0479">Metal-binding</keyword>
<comment type="caution">
    <text evidence="19">The sequence shown here is derived from an EMBL/GenBank/DDBJ whole genome shotgun (WGS) entry which is preliminary data.</text>
</comment>
<evidence type="ECO:0000256" key="15">
    <source>
        <dbReference type="PROSITE-ProRule" id="PRU01319"/>
    </source>
</evidence>
<keyword evidence="21" id="KW-1185">Reference proteome</keyword>
<dbReference type="InterPro" id="IPR001352">
    <property type="entry name" value="RNase_HII/HIII"/>
</dbReference>
<dbReference type="Gene3D" id="3.30.420.10">
    <property type="entry name" value="Ribonuclease H-like superfamily/Ribonuclease H"/>
    <property type="match status" value="1"/>
</dbReference>
<feature type="binding site" evidence="14 15">
    <location>
        <position position="8"/>
    </location>
    <ligand>
        <name>a divalent metal cation</name>
        <dbReference type="ChEBI" id="CHEBI:60240"/>
    </ligand>
</feature>
<reference evidence="19" key="2">
    <citation type="journal article" date="2017" name="Stand. Genomic Sci.">
        <title>Genome sequence of the sulfur-oxidizing Bathymodiolus thermophilus gill endosymbiont.</title>
        <authorList>
            <person name="Ponnudurai R."/>
            <person name="Sayavedra L."/>
            <person name="Kleiner M."/>
            <person name="Heiden S.E."/>
            <person name="Thurmer A."/>
            <person name="Felbeck H."/>
            <person name="Schluter R."/>
            <person name="Sievert S.M."/>
            <person name="Daniel R."/>
            <person name="Schweder T."/>
            <person name="Markert S."/>
        </authorList>
    </citation>
    <scope>NUCLEOTIDE SEQUENCE</scope>
    <source>
        <strain evidence="19">BAT/CrabSpa'14</strain>
    </source>
</reference>
<feature type="domain" description="RNase H type-2" evidence="17">
    <location>
        <begin position="1"/>
        <end position="184"/>
    </location>
</feature>
<dbReference type="SUPFAM" id="SSF53098">
    <property type="entry name" value="Ribonuclease H-like"/>
    <property type="match status" value="1"/>
</dbReference>
<comment type="cofactor">
    <cofactor evidence="2">
        <name>Mg(2+)</name>
        <dbReference type="ChEBI" id="CHEBI:18420"/>
    </cofactor>
</comment>
<comment type="function">
    <text evidence="3 14 16">Endonuclease that specifically degrades the RNA of RNA-DNA hybrids.</text>
</comment>
<evidence type="ECO:0000256" key="7">
    <source>
        <dbReference type="ARBA" id="ARBA00019179"/>
    </source>
</evidence>
<evidence type="ECO:0000256" key="1">
    <source>
        <dbReference type="ARBA" id="ARBA00000077"/>
    </source>
</evidence>
<evidence type="ECO:0000256" key="12">
    <source>
        <dbReference type="ARBA" id="ARBA00022801"/>
    </source>
</evidence>
<comment type="catalytic activity">
    <reaction evidence="1 14 15 16">
        <text>Endonucleolytic cleavage to 5'-phosphomonoester.</text>
        <dbReference type="EC" id="3.1.26.4"/>
    </reaction>
</comment>
<dbReference type="InterPro" id="IPR022898">
    <property type="entry name" value="RNase_HII"/>
</dbReference>
<evidence type="ECO:0000256" key="10">
    <source>
        <dbReference type="ARBA" id="ARBA00022723"/>
    </source>
</evidence>
<feature type="binding site" evidence="14 15">
    <location>
        <position position="98"/>
    </location>
    <ligand>
        <name>a divalent metal cation</name>
        <dbReference type="ChEBI" id="CHEBI:60240"/>
    </ligand>
</feature>
<dbReference type="GO" id="GO:0003723">
    <property type="term" value="F:RNA binding"/>
    <property type="evidence" value="ECO:0007669"/>
    <property type="project" value="UniProtKB-UniRule"/>
</dbReference>
<organism evidence="19 20">
    <name type="scientific">Bathymodiolus thermophilus thioautotrophic gill symbiont</name>
    <dbReference type="NCBI Taxonomy" id="2360"/>
    <lineage>
        <taxon>Bacteria</taxon>
        <taxon>Pseudomonadati</taxon>
        <taxon>Pseudomonadota</taxon>
        <taxon>Gammaproteobacteria</taxon>
        <taxon>sulfur-oxidizing symbionts</taxon>
    </lineage>
</organism>
<evidence type="ECO:0000256" key="6">
    <source>
        <dbReference type="ARBA" id="ARBA00012180"/>
    </source>
</evidence>
<reference evidence="18 21" key="3">
    <citation type="submission" date="2020-05" db="EMBL/GenBank/DDBJ databases">
        <authorList>
            <person name="Petersen J."/>
            <person name="Sayavedra L."/>
        </authorList>
    </citation>
    <scope>NUCLEOTIDE SEQUENCE [LARGE SCALE GENOMIC DNA]</scope>
    <source>
        <strain evidence="18">B thermophilus SOXS</strain>
    </source>
</reference>
<dbReference type="CDD" id="cd07182">
    <property type="entry name" value="RNase_HII_bacteria_HII_like"/>
    <property type="match status" value="1"/>
</dbReference>
<dbReference type="InterPro" id="IPR012337">
    <property type="entry name" value="RNaseH-like_sf"/>
</dbReference>